<keyword evidence="5" id="KW-0028">Amino-acid biosynthesis</keyword>
<comment type="pathway">
    <text evidence="2">Amino-acid biosynthesis; L-proline biosynthesis; L-glutamate 5-semialdehyde from L-ornithine: step 1/1.</text>
</comment>
<dbReference type="GO" id="GO:0055129">
    <property type="term" value="P:L-proline biosynthetic process"/>
    <property type="evidence" value="ECO:0007669"/>
    <property type="project" value="UniProtKB-UniPathway"/>
</dbReference>
<dbReference type="NCBIfam" id="TIGR01885">
    <property type="entry name" value="Orn_aminotrans"/>
    <property type="match status" value="1"/>
</dbReference>
<dbReference type="OrthoDB" id="4510254at2"/>
<dbReference type="EC" id="2.6.1.13" evidence="3"/>
<dbReference type="Proteomes" id="UP000198415">
    <property type="component" value="Unassembled WGS sequence"/>
</dbReference>
<evidence type="ECO:0000256" key="1">
    <source>
        <dbReference type="ARBA" id="ARBA00001933"/>
    </source>
</evidence>
<dbReference type="InterPro" id="IPR050103">
    <property type="entry name" value="Class-III_PLP-dep_AT"/>
</dbReference>
<dbReference type="InterPro" id="IPR049704">
    <property type="entry name" value="Aminotrans_3_PPA_site"/>
</dbReference>
<dbReference type="RefSeq" id="WP_089291463.1">
    <property type="nucleotide sequence ID" value="NZ_BOMU01000005.1"/>
</dbReference>
<dbReference type="GO" id="GO:0030170">
    <property type="term" value="F:pyridoxal phosphate binding"/>
    <property type="evidence" value="ECO:0007669"/>
    <property type="project" value="InterPro"/>
</dbReference>
<evidence type="ECO:0000256" key="7">
    <source>
        <dbReference type="ARBA" id="ARBA00022898"/>
    </source>
</evidence>
<comment type="cofactor">
    <cofactor evidence="1">
        <name>pyridoxal 5'-phosphate</name>
        <dbReference type="ChEBI" id="CHEBI:597326"/>
    </cofactor>
</comment>
<dbReference type="PANTHER" id="PTHR11986:SF18">
    <property type="entry name" value="ORNITHINE AMINOTRANSFERASE, MITOCHONDRIAL"/>
    <property type="match status" value="1"/>
</dbReference>
<dbReference type="GO" id="GO:0004587">
    <property type="term" value="F:ornithine aminotransferase activity"/>
    <property type="evidence" value="ECO:0007669"/>
    <property type="project" value="UniProtKB-EC"/>
</dbReference>
<dbReference type="PANTHER" id="PTHR11986">
    <property type="entry name" value="AMINOTRANSFERASE CLASS III"/>
    <property type="match status" value="1"/>
</dbReference>
<evidence type="ECO:0000256" key="2">
    <source>
        <dbReference type="ARBA" id="ARBA00004998"/>
    </source>
</evidence>
<dbReference type="InterPro" id="IPR015422">
    <property type="entry name" value="PyrdxlP-dep_Trfase_small"/>
</dbReference>
<dbReference type="GO" id="GO:0042802">
    <property type="term" value="F:identical protein binding"/>
    <property type="evidence" value="ECO:0007669"/>
    <property type="project" value="TreeGrafter"/>
</dbReference>
<dbReference type="EMBL" id="FZNR01000001">
    <property type="protein sequence ID" value="SNR29563.1"/>
    <property type="molecule type" value="Genomic_DNA"/>
</dbReference>
<organism evidence="10 11">
    <name type="scientific">Actinoplanes regularis</name>
    <dbReference type="NCBI Taxonomy" id="52697"/>
    <lineage>
        <taxon>Bacteria</taxon>
        <taxon>Bacillati</taxon>
        <taxon>Actinomycetota</taxon>
        <taxon>Actinomycetes</taxon>
        <taxon>Micromonosporales</taxon>
        <taxon>Micromonosporaceae</taxon>
        <taxon>Actinoplanes</taxon>
    </lineage>
</organism>
<reference evidence="10 11" key="1">
    <citation type="submission" date="2017-06" db="EMBL/GenBank/DDBJ databases">
        <authorList>
            <person name="Kim H.J."/>
            <person name="Triplett B.A."/>
        </authorList>
    </citation>
    <scope>NUCLEOTIDE SEQUENCE [LARGE SCALE GENOMIC DNA]</scope>
    <source>
        <strain evidence="10 11">DSM 43151</strain>
    </source>
</reference>
<keyword evidence="5" id="KW-0641">Proline biosynthesis</keyword>
<evidence type="ECO:0000256" key="5">
    <source>
        <dbReference type="ARBA" id="ARBA00022650"/>
    </source>
</evidence>
<dbReference type="PROSITE" id="PS00600">
    <property type="entry name" value="AA_TRANSFER_CLASS_3"/>
    <property type="match status" value="1"/>
</dbReference>
<evidence type="ECO:0000256" key="8">
    <source>
        <dbReference type="ARBA" id="ARBA00030587"/>
    </source>
</evidence>
<evidence type="ECO:0000256" key="6">
    <source>
        <dbReference type="ARBA" id="ARBA00022679"/>
    </source>
</evidence>
<evidence type="ECO:0000256" key="9">
    <source>
        <dbReference type="RuleBase" id="RU003560"/>
    </source>
</evidence>
<dbReference type="SUPFAM" id="SSF53383">
    <property type="entry name" value="PLP-dependent transferases"/>
    <property type="match status" value="1"/>
</dbReference>
<keyword evidence="11" id="KW-1185">Reference proteome</keyword>
<dbReference type="Gene3D" id="3.90.1150.10">
    <property type="entry name" value="Aspartate Aminotransferase, domain 1"/>
    <property type="match status" value="1"/>
</dbReference>
<dbReference type="InterPro" id="IPR015421">
    <property type="entry name" value="PyrdxlP-dep_Trfase_major"/>
</dbReference>
<accession>A0A238V7G2</accession>
<dbReference type="Gene3D" id="3.40.640.10">
    <property type="entry name" value="Type I PLP-dependent aspartate aminotransferase-like (Major domain)"/>
    <property type="match status" value="1"/>
</dbReference>
<dbReference type="Pfam" id="PF00202">
    <property type="entry name" value="Aminotran_3"/>
    <property type="match status" value="1"/>
</dbReference>
<name>A0A238V7G2_9ACTN</name>
<keyword evidence="7 9" id="KW-0663">Pyridoxal phosphate</keyword>
<dbReference type="InterPro" id="IPR010164">
    <property type="entry name" value="Orn_aminotrans"/>
</dbReference>
<dbReference type="InterPro" id="IPR015424">
    <property type="entry name" value="PyrdxlP-dep_Trfase"/>
</dbReference>
<proteinExistence type="inferred from homology"/>
<keyword evidence="4" id="KW-0032">Aminotransferase</keyword>
<dbReference type="UniPathway" id="UPA00098">
    <property type="reaction ID" value="UER00358"/>
</dbReference>
<dbReference type="PIRSF" id="PIRSF000521">
    <property type="entry name" value="Transaminase_4ab_Lys_Orn"/>
    <property type="match status" value="1"/>
</dbReference>
<comment type="similarity">
    <text evidence="9">Belongs to the class-III pyridoxal-phosphate-dependent aminotransferase family.</text>
</comment>
<evidence type="ECO:0000313" key="11">
    <source>
        <dbReference type="Proteomes" id="UP000198415"/>
    </source>
</evidence>
<gene>
    <name evidence="10" type="ORF">SAMN06264365_101713</name>
</gene>
<sequence length="404" mass="42246">MTTVDLRTPEALADAERWTAHNYHPLPVVVAEAEGAWVTDVDGRRYLDMLAGYSALNFGHRHPGLIAAAHAQLDRLTLTSRAFVHDQFAEFCQGLAELCGKDLVLPMNTGAEAVETAVKVARKWGYQVKGVPDGQAEIIVADGNFHGRTTTIVSFSTDPEARADFGPYTPGFVVVPYGDAEALAAAITPNTVAVLLEPIQGEGGVVIPPAGYLAQVRAACTANNVLMVADEIQSGLGRTGKTFAIEHEDVVPDMYVLGKALGGGIVPVSAVAADRDVLGVLKPGEHGSTFGGNALACAVGSAVIGLLRTGEFQERSARLGARLQAGLEALVGKGLVAVRCRGLWAGVDIDPALMTGRQACERLAARGVLAKDTHGSTIRLAPPLVITEEDLDHAVAQLAAVLAS</sequence>
<dbReference type="FunFam" id="3.40.640.10:FF:000011">
    <property type="entry name" value="Ornithine aminotransferase"/>
    <property type="match status" value="1"/>
</dbReference>
<protein>
    <recommendedName>
        <fullName evidence="3">ornithine aminotransferase</fullName>
        <ecNumber evidence="3">2.6.1.13</ecNumber>
    </recommendedName>
    <alternativeName>
        <fullName evidence="8">Ornithine--oxo-acid aminotransferase</fullName>
    </alternativeName>
</protein>
<evidence type="ECO:0000256" key="4">
    <source>
        <dbReference type="ARBA" id="ARBA00022576"/>
    </source>
</evidence>
<evidence type="ECO:0000256" key="3">
    <source>
        <dbReference type="ARBA" id="ARBA00012924"/>
    </source>
</evidence>
<dbReference type="AlphaFoldDB" id="A0A238V7G2"/>
<evidence type="ECO:0000313" key="10">
    <source>
        <dbReference type="EMBL" id="SNR29563.1"/>
    </source>
</evidence>
<dbReference type="CDD" id="cd00610">
    <property type="entry name" value="OAT_like"/>
    <property type="match status" value="1"/>
</dbReference>
<dbReference type="InterPro" id="IPR005814">
    <property type="entry name" value="Aminotrans_3"/>
</dbReference>
<keyword evidence="6" id="KW-0808">Transferase</keyword>